<organism evidence="2 3">
    <name type="scientific">Halalkalibacter alkalisediminis</name>
    <dbReference type="NCBI Taxonomy" id="935616"/>
    <lineage>
        <taxon>Bacteria</taxon>
        <taxon>Bacillati</taxon>
        <taxon>Bacillota</taxon>
        <taxon>Bacilli</taxon>
        <taxon>Bacillales</taxon>
        <taxon>Bacillaceae</taxon>
        <taxon>Halalkalibacter</taxon>
    </lineage>
</organism>
<gene>
    <name evidence="2" type="ORF">ACFFH4_23530</name>
</gene>
<proteinExistence type="predicted"/>
<comment type="caution">
    <text evidence="2">The sequence shown here is derived from an EMBL/GenBank/DDBJ whole genome shotgun (WGS) entry which is preliminary data.</text>
</comment>
<reference evidence="2 3" key="1">
    <citation type="submission" date="2024-09" db="EMBL/GenBank/DDBJ databases">
        <authorList>
            <person name="Sun Q."/>
            <person name="Mori K."/>
        </authorList>
    </citation>
    <scope>NUCLEOTIDE SEQUENCE [LARGE SCALE GENOMIC DNA]</scope>
    <source>
        <strain evidence="2 3">NCAIM B.02301</strain>
    </source>
</reference>
<dbReference type="Proteomes" id="UP001589833">
    <property type="component" value="Unassembled WGS sequence"/>
</dbReference>
<evidence type="ECO:0000313" key="2">
    <source>
        <dbReference type="EMBL" id="MFC0561858.1"/>
    </source>
</evidence>
<accession>A0ABV6NP07</accession>
<keyword evidence="1" id="KW-1133">Transmembrane helix</keyword>
<dbReference type="Pfam" id="PF19700">
    <property type="entry name" value="DUF6198"/>
    <property type="match status" value="1"/>
</dbReference>
<dbReference type="EMBL" id="JBHLTR010000082">
    <property type="protein sequence ID" value="MFC0561858.1"/>
    <property type="molecule type" value="Genomic_DNA"/>
</dbReference>
<feature type="transmembrane region" description="Helical" evidence="1">
    <location>
        <begin position="111"/>
        <end position="133"/>
    </location>
</feature>
<name>A0ABV6NP07_9BACI</name>
<evidence type="ECO:0000256" key="1">
    <source>
        <dbReference type="SAM" id="Phobius"/>
    </source>
</evidence>
<protein>
    <submittedName>
        <fullName evidence="2">YitT family protein</fullName>
    </submittedName>
</protein>
<keyword evidence="3" id="KW-1185">Reference proteome</keyword>
<dbReference type="InterPro" id="IPR038750">
    <property type="entry name" value="YczE/YyaS-like"/>
</dbReference>
<feature type="transmembrane region" description="Helical" evidence="1">
    <location>
        <begin position="84"/>
        <end position="105"/>
    </location>
</feature>
<evidence type="ECO:0000313" key="3">
    <source>
        <dbReference type="Proteomes" id="UP001589833"/>
    </source>
</evidence>
<feature type="transmembrane region" description="Helical" evidence="1">
    <location>
        <begin position="55"/>
        <end position="77"/>
    </location>
</feature>
<dbReference type="PANTHER" id="PTHR40078:SF1">
    <property type="entry name" value="INTEGRAL MEMBRANE PROTEIN"/>
    <property type="match status" value="1"/>
</dbReference>
<dbReference type="RefSeq" id="WP_337956356.1">
    <property type="nucleotide sequence ID" value="NZ_JAQQWT010000007.1"/>
</dbReference>
<feature type="transmembrane region" description="Helical" evidence="1">
    <location>
        <begin position="12"/>
        <end position="35"/>
    </location>
</feature>
<dbReference type="PANTHER" id="PTHR40078">
    <property type="entry name" value="INTEGRAL MEMBRANE PROTEIN-RELATED"/>
    <property type="match status" value="1"/>
</dbReference>
<keyword evidence="1" id="KW-0472">Membrane</keyword>
<keyword evidence="1" id="KW-0812">Transmembrane</keyword>
<sequence>MERDRYDKSKRTFFIRWGAFMFGLMVMALGIAMMIRAELGGAPWDVLHLGLTLQFGLTVGTWSIIMGAIVLGITALLTKSWPQIGAFLNMLFLGIYIDLFLWIVSTPTNMIAQYLMLGFGILIIGFGIGIYIAPRCGAGPRDSLMLALQEKTGWKVQYVRGLMEIAVLTLGWMMGGTVFIGTLLFCFGIGSVLGITLPQCQRIFDLIMERGKKNEDINKGALRTYHHDGVS</sequence>